<dbReference type="NCBIfam" id="NF004469">
    <property type="entry name" value="PRK05800.1"/>
    <property type="match status" value="1"/>
</dbReference>
<evidence type="ECO:0000256" key="3">
    <source>
        <dbReference type="ARBA" id="ARBA00001522"/>
    </source>
</evidence>
<keyword evidence="10 14" id="KW-0547">Nucleotide-binding</keyword>
<dbReference type="STRING" id="1117707.VQ7734_04838"/>
<evidence type="ECO:0000256" key="14">
    <source>
        <dbReference type="PIRNR" id="PIRNR006135"/>
    </source>
</evidence>
<evidence type="ECO:0000313" key="17">
    <source>
        <dbReference type="EMBL" id="SHO59062.1"/>
    </source>
</evidence>
<dbReference type="GO" id="GO:0009236">
    <property type="term" value="P:cobalamin biosynthetic process"/>
    <property type="evidence" value="ECO:0007669"/>
    <property type="project" value="UniProtKB-UniRule"/>
</dbReference>
<evidence type="ECO:0000256" key="15">
    <source>
        <dbReference type="PIRSR" id="PIRSR006135-1"/>
    </source>
</evidence>
<comment type="catalytic activity">
    <reaction evidence="1 14">
        <text>adenosylcob(III)inamide + ATP = adenosylcob(III)inamide phosphate + ADP + H(+)</text>
        <dbReference type="Rhea" id="RHEA:15769"/>
        <dbReference type="ChEBI" id="CHEBI:2480"/>
        <dbReference type="ChEBI" id="CHEBI:15378"/>
        <dbReference type="ChEBI" id="CHEBI:30616"/>
        <dbReference type="ChEBI" id="CHEBI:58502"/>
        <dbReference type="ChEBI" id="CHEBI:456216"/>
        <dbReference type="EC" id="2.7.1.156"/>
    </reaction>
</comment>
<dbReference type="OrthoDB" id="9788370at2"/>
<comment type="similarity">
    <text evidence="7 14">Belongs to the CobU/CobP family.</text>
</comment>
<evidence type="ECO:0000256" key="13">
    <source>
        <dbReference type="ARBA" id="ARBA00023134"/>
    </source>
</evidence>
<dbReference type="CDD" id="cd00544">
    <property type="entry name" value="CobU"/>
    <property type="match status" value="1"/>
</dbReference>
<comment type="pathway">
    <text evidence="5 14">Cofactor biosynthesis; adenosylcobalamin biosynthesis; adenosylcobalamin from cob(II)yrinate a,c-diamide: step 6/7.</text>
</comment>
<keyword evidence="9 14" id="KW-0808">Transferase</keyword>
<comment type="function">
    <text evidence="4 14">Catalyzes ATP-dependent phosphorylation of adenosylcobinamide and addition of GMP to adenosylcobinamide phosphate.</text>
</comment>
<dbReference type="EC" id="2.7.7.62" evidence="14"/>
<evidence type="ECO:0000256" key="16">
    <source>
        <dbReference type="PIRSR" id="PIRSR006135-2"/>
    </source>
</evidence>
<comment type="pathway">
    <text evidence="6 14">Cofactor biosynthesis; adenosylcobalamin biosynthesis; adenosylcobalamin from cob(II)yrinate a,c-diamide: step 5/7.</text>
</comment>
<keyword evidence="13 14" id="KW-0342">GTP-binding</keyword>
<evidence type="ECO:0000256" key="11">
    <source>
        <dbReference type="ARBA" id="ARBA00022777"/>
    </source>
</evidence>
<gene>
    <name evidence="17" type="primary">cobP</name>
    <name evidence="17" type="ORF">VQ7734_04838</name>
</gene>
<feature type="binding site" evidence="16">
    <location>
        <position position="86"/>
    </location>
    <ligand>
        <name>GTP</name>
        <dbReference type="ChEBI" id="CHEBI:37565"/>
    </ligand>
</feature>
<evidence type="ECO:0000256" key="2">
    <source>
        <dbReference type="ARBA" id="ARBA00000711"/>
    </source>
</evidence>
<keyword evidence="8 14" id="KW-0169">Cobalamin biosynthesis</keyword>
<sequence>MKSLILGGARSGKSRFAERIVLDAQQKNPQLRCHYVATAVAFDEEMQVRIAQHQARRGEEWTAHECPVDLVRLLSGFDAQDIVLVDCLTVWLNNVIYNDGNGITPQQIEAHVQQLVDVIAASEAQIVLVSNEVGMGIVPLGHVTRLFVDYAGWMNQAFAVQLEQVIFVAAGLPMFLKGSADEI</sequence>
<organism evidence="17 18">
    <name type="scientific">Vibrio quintilis</name>
    <dbReference type="NCBI Taxonomy" id="1117707"/>
    <lineage>
        <taxon>Bacteria</taxon>
        <taxon>Pseudomonadati</taxon>
        <taxon>Pseudomonadota</taxon>
        <taxon>Gammaproteobacteria</taxon>
        <taxon>Vibrionales</taxon>
        <taxon>Vibrionaceae</taxon>
        <taxon>Vibrio</taxon>
    </lineage>
</organism>
<dbReference type="GO" id="GO:0005524">
    <property type="term" value="F:ATP binding"/>
    <property type="evidence" value="ECO:0007669"/>
    <property type="project" value="UniProtKB-UniRule"/>
</dbReference>
<evidence type="ECO:0000256" key="1">
    <source>
        <dbReference type="ARBA" id="ARBA00000312"/>
    </source>
</evidence>
<dbReference type="GO" id="GO:0043752">
    <property type="term" value="F:adenosylcobinamide kinase activity"/>
    <property type="evidence" value="ECO:0007669"/>
    <property type="project" value="UniProtKB-EC"/>
</dbReference>
<dbReference type="GO" id="GO:0005525">
    <property type="term" value="F:GTP binding"/>
    <property type="evidence" value="ECO:0007669"/>
    <property type="project" value="UniProtKB-UniRule"/>
</dbReference>
<dbReference type="Gene3D" id="3.40.50.300">
    <property type="entry name" value="P-loop containing nucleotide triphosphate hydrolases"/>
    <property type="match status" value="1"/>
</dbReference>
<dbReference type="EC" id="2.7.1.156" evidence="14"/>
<evidence type="ECO:0000256" key="4">
    <source>
        <dbReference type="ARBA" id="ARBA00003889"/>
    </source>
</evidence>
<comment type="catalytic activity">
    <reaction evidence="3">
        <text>adenosylcob(III)inamide + GTP = adenosylcob(III)inamide phosphate + GDP + H(+)</text>
        <dbReference type="Rhea" id="RHEA:15765"/>
        <dbReference type="ChEBI" id="CHEBI:2480"/>
        <dbReference type="ChEBI" id="CHEBI:15378"/>
        <dbReference type="ChEBI" id="CHEBI:37565"/>
        <dbReference type="ChEBI" id="CHEBI:58189"/>
        <dbReference type="ChEBI" id="CHEBI:58502"/>
        <dbReference type="EC" id="2.7.1.156"/>
    </reaction>
</comment>
<dbReference type="InterPro" id="IPR027417">
    <property type="entry name" value="P-loop_NTPase"/>
</dbReference>
<evidence type="ECO:0000256" key="10">
    <source>
        <dbReference type="ARBA" id="ARBA00022741"/>
    </source>
</evidence>
<name>A0A1M7Z2M1_9VIBR</name>
<keyword evidence="11 14" id="KW-0418">Kinase</keyword>
<reference evidence="18" key="1">
    <citation type="submission" date="2016-12" db="EMBL/GenBank/DDBJ databases">
        <authorList>
            <person name="Rodrigo-Torres L."/>
            <person name="Arahal R.D."/>
            <person name="Lucena T."/>
        </authorList>
    </citation>
    <scope>NUCLEOTIDE SEQUENCE [LARGE SCALE GENOMIC DNA]</scope>
</reference>
<evidence type="ECO:0000256" key="6">
    <source>
        <dbReference type="ARBA" id="ARBA00005159"/>
    </source>
</evidence>
<dbReference type="AlphaFoldDB" id="A0A1M7Z2M1"/>
<evidence type="ECO:0000256" key="9">
    <source>
        <dbReference type="ARBA" id="ARBA00022679"/>
    </source>
</evidence>
<dbReference type="Pfam" id="PF02283">
    <property type="entry name" value="CobU"/>
    <property type="match status" value="1"/>
</dbReference>
<comment type="catalytic activity">
    <reaction evidence="2 14">
        <text>adenosylcob(III)inamide phosphate + GTP + H(+) = adenosylcob(III)inamide-GDP + diphosphate</text>
        <dbReference type="Rhea" id="RHEA:22712"/>
        <dbReference type="ChEBI" id="CHEBI:15378"/>
        <dbReference type="ChEBI" id="CHEBI:33019"/>
        <dbReference type="ChEBI" id="CHEBI:37565"/>
        <dbReference type="ChEBI" id="CHEBI:58502"/>
        <dbReference type="ChEBI" id="CHEBI:60487"/>
        <dbReference type="EC" id="2.7.7.62"/>
    </reaction>
</comment>
<feature type="binding site" evidence="16">
    <location>
        <begin position="7"/>
        <end position="14"/>
    </location>
    <ligand>
        <name>GTP</name>
        <dbReference type="ChEBI" id="CHEBI:37565"/>
    </ligand>
</feature>
<accession>A0A1M7Z2M1</accession>
<keyword evidence="12 14" id="KW-0067">ATP-binding</keyword>
<dbReference type="SUPFAM" id="SSF52540">
    <property type="entry name" value="P-loop containing nucleoside triphosphate hydrolases"/>
    <property type="match status" value="1"/>
</dbReference>
<evidence type="ECO:0000313" key="18">
    <source>
        <dbReference type="Proteomes" id="UP000184600"/>
    </source>
</evidence>
<dbReference type="PIRSF" id="PIRSF006135">
    <property type="entry name" value="CobU"/>
    <property type="match status" value="1"/>
</dbReference>
<dbReference type="RefSeq" id="WP_073586493.1">
    <property type="nucleotide sequence ID" value="NZ_AP024898.1"/>
</dbReference>
<protein>
    <recommendedName>
        <fullName evidence="14">Bifunctional adenosylcobalamin biosynthesis protein</fullName>
        <ecNumber evidence="14">2.7.1.156</ecNumber>
        <ecNumber evidence="14">2.7.7.62</ecNumber>
    </recommendedName>
</protein>
<dbReference type="Proteomes" id="UP000184600">
    <property type="component" value="Unassembled WGS sequence"/>
</dbReference>
<evidence type="ECO:0000256" key="5">
    <source>
        <dbReference type="ARBA" id="ARBA00004692"/>
    </source>
</evidence>
<feature type="active site" description="GMP-histidine intermediate" evidence="15">
    <location>
        <position position="53"/>
    </location>
</feature>
<dbReference type="UniPathway" id="UPA00148">
    <property type="reaction ID" value="UER00236"/>
</dbReference>
<dbReference type="InterPro" id="IPR003203">
    <property type="entry name" value="CobU/CobP"/>
</dbReference>
<evidence type="ECO:0000256" key="12">
    <source>
        <dbReference type="ARBA" id="ARBA00022840"/>
    </source>
</evidence>
<dbReference type="EMBL" id="FRFG01000092">
    <property type="protein sequence ID" value="SHO59062.1"/>
    <property type="molecule type" value="Genomic_DNA"/>
</dbReference>
<evidence type="ECO:0000256" key="7">
    <source>
        <dbReference type="ARBA" id="ARBA00007490"/>
    </source>
</evidence>
<keyword evidence="18" id="KW-1185">Reference proteome</keyword>
<dbReference type="PANTHER" id="PTHR34848:SF1">
    <property type="entry name" value="BIFUNCTIONAL ADENOSYLCOBALAMIN BIOSYNTHESIS PROTEIN COBU"/>
    <property type="match status" value="1"/>
</dbReference>
<dbReference type="PANTHER" id="PTHR34848">
    <property type="match status" value="1"/>
</dbReference>
<evidence type="ECO:0000256" key="8">
    <source>
        <dbReference type="ARBA" id="ARBA00022573"/>
    </source>
</evidence>
<dbReference type="GO" id="GO:0008820">
    <property type="term" value="F:cobinamide phosphate guanylyltransferase activity"/>
    <property type="evidence" value="ECO:0007669"/>
    <property type="project" value="UniProtKB-UniRule"/>
</dbReference>
<feature type="binding site" evidence="16">
    <location>
        <position position="65"/>
    </location>
    <ligand>
        <name>GTP</name>
        <dbReference type="ChEBI" id="CHEBI:37565"/>
    </ligand>
</feature>
<proteinExistence type="inferred from homology"/>
<feature type="binding site" evidence="16">
    <location>
        <begin position="37"/>
        <end position="39"/>
    </location>
    <ligand>
        <name>GTP</name>
        <dbReference type="ChEBI" id="CHEBI:37565"/>
    </ligand>
</feature>